<keyword evidence="4 5" id="KW-0472">Membrane</keyword>
<feature type="transmembrane region" description="Helical" evidence="5">
    <location>
        <begin position="135"/>
        <end position="151"/>
    </location>
</feature>
<feature type="transmembrane region" description="Helical" evidence="5">
    <location>
        <begin position="172"/>
        <end position="205"/>
    </location>
</feature>
<evidence type="ECO:0000256" key="4">
    <source>
        <dbReference type="ARBA" id="ARBA00023136"/>
    </source>
</evidence>
<keyword evidence="5" id="KW-0333">Golgi apparatus</keyword>
<dbReference type="GO" id="GO:0030659">
    <property type="term" value="C:cytoplasmic vesicle membrane"/>
    <property type="evidence" value="ECO:0007669"/>
    <property type="project" value="UniProtKB-SubCell"/>
</dbReference>
<keyword evidence="3 5" id="KW-1133">Transmembrane helix</keyword>
<comment type="function">
    <text evidence="5">Involved in the import of GDP-mannose from the cytoplasm into the Golgi lumen.</text>
</comment>
<reference evidence="8" key="2">
    <citation type="submission" date="2013-07" db="EMBL/GenBank/DDBJ databases">
        <authorList>
            <consortium name="The Broad Institute Genome Sequencing Platform"/>
            <person name="Cuomo C."/>
            <person name="Litvintseva A."/>
            <person name="Chen Y."/>
            <person name="Heitman J."/>
            <person name="Sun S."/>
            <person name="Springer D."/>
            <person name="Dromer F."/>
            <person name="Young S.K."/>
            <person name="Zeng Q."/>
            <person name="Gargeya S."/>
            <person name="Fitzgerald M."/>
            <person name="Abouelleil A."/>
            <person name="Alvarado L."/>
            <person name="Berlin A.M."/>
            <person name="Chapman S.B."/>
            <person name="Dewar J."/>
            <person name="Goldberg J."/>
            <person name="Griggs A."/>
            <person name="Gujja S."/>
            <person name="Hansen M."/>
            <person name="Howarth C."/>
            <person name="Imamovic A."/>
            <person name="Larimer J."/>
            <person name="McCowan C."/>
            <person name="Murphy C."/>
            <person name="Pearson M."/>
            <person name="Priest M."/>
            <person name="Roberts A."/>
            <person name="Saif S."/>
            <person name="Shea T."/>
            <person name="Sykes S."/>
            <person name="Wortman J."/>
            <person name="Nusbaum C."/>
            <person name="Birren B."/>
        </authorList>
    </citation>
    <scope>NUCLEOTIDE SEQUENCE</scope>
    <source>
        <strain evidence="8">CBS 10737</strain>
    </source>
</reference>
<feature type="transmembrane region" description="Helical" evidence="5">
    <location>
        <begin position="310"/>
        <end position="333"/>
    </location>
</feature>
<dbReference type="RefSeq" id="XP_019009979.1">
    <property type="nucleotide sequence ID" value="XM_019157261.1"/>
</dbReference>
<dbReference type="EMBL" id="CP144528">
    <property type="protein sequence ID" value="WWC72950.1"/>
    <property type="molecule type" value="Genomic_DNA"/>
</dbReference>
<keyword evidence="5" id="KW-0968">Cytoplasmic vesicle</keyword>
<gene>
    <name evidence="7" type="ORF">I206_05541</name>
    <name evidence="8" type="ORF">I206_106914</name>
</gene>
<dbReference type="Proteomes" id="UP000094020">
    <property type="component" value="Chromosome 10"/>
</dbReference>
<comment type="subunit">
    <text evidence="5">Homooligomer.</text>
</comment>
<dbReference type="GeneID" id="30173910"/>
<evidence type="ECO:0000313" key="9">
    <source>
        <dbReference type="Proteomes" id="UP000094020"/>
    </source>
</evidence>
<feature type="compositionally biased region" description="Basic and acidic residues" evidence="6">
    <location>
        <begin position="45"/>
        <end position="61"/>
    </location>
</feature>
<comment type="similarity">
    <text evidence="5">Belongs to the TPT transporter family. SLC35D subfamily.</text>
</comment>
<organism evidence="7">
    <name type="scientific">Kwoniella pini CBS 10737</name>
    <dbReference type="NCBI Taxonomy" id="1296096"/>
    <lineage>
        <taxon>Eukaryota</taxon>
        <taxon>Fungi</taxon>
        <taxon>Dikarya</taxon>
        <taxon>Basidiomycota</taxon>
        <taxon>Agaricomycotina</taxon>
        <taxon>Tremellomycetes</taxon>
        <taxon>Tremellales</taxon>
        <taxon>Cryptococcaceae</taxon>
        <taxon>Kwoniella</taxon>
    </lineage>
</organism>
<dbReference type="InterPro" id="IPR050186">
    <property type="entry name" value="TPT_transporter"/>
</dbReference>
<feature type="transmembrane region" description="Helical" evidence="5">
    <location>
        <begin position="73"/>
        <end position="91"/>
    </location>
</feature>
<accession>A0A1B9HZS1</accession>
<sequence length="405" mass="43652">MSKPFVPTPNISRPGSPSSYNGNGIGIGINNKDESNSMLLNNLGNEREREGRERREERKDQSSIVGKEQALPILSYCAASIMMTVVNKYVVSGRHFTMTFLLLAIQSAVCVLAVWSVKRFGLITFRDFDMKDAKAWWPISTLLVAVIYTGSKSLQFLSIPVYTIFKNLTIILIAYGEVFLFSGVVTGLTLCSFALMVGSSVIAAWSDISSFLNSPPELDPTTGLEIATGPISTIGGLNAGYVWMAANCLASAAYVLFMRKRIKVTGFKDWDSMFYNNFLSIPVLVIFSLVVEDWGTESLSLNFPASNRIILLSAIAFSGAAAVFISYSTAWCVRVCGSTTYSMVGALNKLPVAASGMLFFGDPASFGNVTAIGVGGLAGIVYSVAKINQNKIDQANKVRAAGGRA</sequence>
<keyword evidence="9" id="KW-1185">Reference proteome</keyword>
<evidence type="ECO:0000256" key="2">
    <source>
        <dbReference type="ARBA" id="ARBA00022692"/>
    </source>
</evidence>
<feature type="compositionally biased region" description="Polar residues" evidence="6">
    <location>
        <begin position="9"/>
        <end position="20"/>
    </location>
</feature>
<feature type="region of interest" description="Disordered" evidence="6">
    <location>
        <begin position="1"/>
        <end position="38"/>
    </location>
</feature>
<protein>
    <recommendedName>
        <fullName evidence="5">GDP-mannose transporter</fullName>
        <shortName evidence="5">GMT</shortName>
    </recommendedName>
</protein>
<evidence type="ECO:0000256" key="5">
    <source>
        <dbReference type="RuleBase" id="RU367097"/>
    </source>
</evidence>
<dbReference type="GO" id="GO:0000139">
    <property type="term" value="C:Golgi membrane"/>
    <property type="evidence" value="ECO:0007669"/>
    <property type="project" value="UniProtKB-SubCell"/>
</dbReference>
<evidence type="ECO:0000313" key="7">
    <source>
        <dbReference type="EMBL" id="OCF48760.1"/>
    </source>
</evidence>
<comment type="subcellular location">
    <subcellularLocation>
        <location evidence="5">Golgi apparatus membrane</location>
        <topology evidence="5">Multi-pass membrane protein</topology>
    </subcellularLocation>
    <subcellularLocation>
        <location evidence="5">Cytoplasmic vesicle membrane</location>
        <topology evidence="5">Multi-pass membrane protein</topology>
    </subcellularLocation>
    <subcellularLocation>
        <location evidence="5">Endoplasmic reticulum membrane</location>
        <topology evidence="5">Multi-pass membrane protein</topology>
    </subcellularLocation>
    <subcellularLocation>
        <location evidence="1">Membrane</location>
        <topology evidence="1">Multi-pass membrane protein</topology>
    </subcellularLocation>
</comment>
<evidence type="ECO:0000313" key="8">
    <source>
        <dbReference type="EMBL" id="WWC72950.1"/>
    </source>
</evidence>
<feature type="transmembrane region" description="Helical" evidence="5">
    <location>
        <begin position="270"/>
        <end position="290"/>
    </location>
</feature>
<proteinExistence type="inferred from homology"/>
<feature type="transmembrane region" description="Helical" evidence="5">
    <location>
        <begin position="366"/>
        <end position="385"/>
    </location>
</feature>
<dbReference type="NCBIfam" id="TIGR00803">
    <property type="entry name" value="nst"/>
    <property type="match status" value="1"/>
</dbReference>
<dbReference type="GO" id="GO:0005789">
    <property type="term" value="C:endoplasmic reticulum membrane"/>
    <property type="evidence" value="ECO:0007669"/>
    <property type="project" value="UniProtKB-SubCell"/>
</dbReference>
<dbReference type="OrthoDB" id="417037at2759"/>
<keyword evidence="5" id="KW-0256">Endoplasmic reticulum</keyword>
<keyword evidence="5" id="KW-0762">Sugar transport</keyword>
<evidence type="ECO:0000256" key="1">
    <source>
        <dbReference type="ARBA" id="ARBA00004141"/>
    </source>
</evidence>
<dbReference type="AlphaFoldDB" id="A0A1B9HZS1"/>
<reference evidence="7" key="3">
    <citation type="submission" date="2016-07" db="EMBL/GenBank/DDBJ databases">
        <title>Evolution of pathogenesis and genome organization in the Tremellales.</title>
        <authorList>
            <person name="Cuomo C."/>
            <person name="Litvintseva A."/>
            <person name="Heitman J."/>
            <person name="Chen Y."/>
            <person name="Sun S."/>
            <person name="Springer D."/>
            <person name="Dromer F."/>
            <person name="Young S."/>
            <person name="Zeng Q."/>
            <person name="Chapman S."/>
            <person name="Gujja S."/>
            <person name="Saif S."/>
            <person name="Birren B."/>
        </authorList>
    </citation>
    <scope>NUCLEOTIDE SEQUENCE</scope>
    <source>
        <strain evidence="7">CBS 10737</strain>
    </source>
</reference>
<keyword evidence="5" id="KW-0813">Transport</keyword>
<feature type="transmembrane region" description="Helical" evidence="5">
    <location>
        <begin position="98"/>
        <end position="115"/>
    </location>
</feature>
<name>A0A1B9HZS1_9TREE</name>
<reference evidence="8" key="4">
    <citation type="submission" date="2024-02" db="EMBL/GenBank/DDBJ databases">
        <title>Comparative genomics of Cryptococcus and Kwoniella reveals pathogenesis evolution and contrasting modes of karyotype evolution via chromosome fusion or intercentromeric recombination.</title>
        <authorList>
            <person name="Coelho M.A."/>
            <person name="David-Palma M."/>
            <person name="Shea T."/>
            <person name="Bowers K."/>
            <person name="McGinley-Smith S."/>
            <person name="Mohammad A.W."/>
            <person name="Gnirke A."/>
            <person name="Yurkov A.M."/>
            <person name="Nowrousian M."/>
            <person name="Sun S."/>
            <person name="Cuomo C.A."/>
            <person name="Heitman J."/>
        </authorList>
    </citation>
    <scope>NUCLEOTIDE SEQUENCE</scope>
    <source>
        <strain evidence="8">CBS 10737</strain>
    </source>
</reference>
<evidence type="ECO:0000256" key="6">
    <source>
        <dbReference type="SAM" id="MobiDB-lite"/>
    </source>
</evidence>
<dbReference type="PANTHER" id="PTHR11132">
    <property type="entry name" value="SOLUTE CARRIER FAMILY 35"/>
    <property type="match status" value="1"/>
</dbReference>
<feature type="region of interest" description="Disordered" evidence="6">
    <location>
        <begin position="44"/>
        <end position="63"/>
    </location>
</feature>
<reference evidence="7" key="1">
    <citation type="submission" date="2013-07" db="EMBL/GenBank/DDBJ databases">
        <title>The Genome Sequence of Cryptococcus pinus CBS10737.</title>
        <authorList>
            <consortium name="The Broad Institute Genome Sequencing Platform"/>
            <person name="Cuomo C."/>
            <person name="Litvintseva A."/>
            <person name="Chen Y."/>
            <person name="Heitman J."/>
            <person name="Sun S."/>
            <person name="Springer D."/>
            <person name="Dromer F."/>
            <person name="Young S.K."/>
            <person name="Zeng Q."/>
            <person name="Gargeya S."/>
            <person name="Fitzgerald M."/>
            <person name="Abouelleil A."/>
            <person name="Alvarado L."/>
            <person name="Berlin A.M."/>
            <person name="Chapman S.B."/>
            <person name="Dewar J."/>
            <person name="Goldberg J."/>
            <person name="Griggs A."/>
            <person name="Gujja S."/>
            <person name="Hansen M."/>
            <person name="Howarth C."/>
            <person name="Imamovic A."/>
            <person name="Larimer J."/>
            <person name="McCowan C."/>
            <person name="Murphy C."/>
            <person name="Pearson M."/>
            <person name="Priest M."/>
            <person name="Roberts A."/>
            <person name="Saif S."/>
            <person name="Shea T."/>
            <person name="Sykes S."/>
            <person name="Wortman J."/>
            <person name="Nusbaum C."/>
            <person name="Birren B."/>
        </authorList>
    </citation>
    <scope>NUCLEOTIDE SEQUENCE [LARGE SCALE GENOMIC DNA]</scope>
    <source>
        <strain evidence="7">CBS 10737</strain>
    </source>
</reference>
<keyword evidence="2 5" id="KW-0812">Transmembrane</keyword>
<evidence type="ECO:0000256" key="3">
    <source>
        <dbReference type="ARBA" id="ARBA00022989"/>
    </source>
</evidence>
<feature type="transmembrane region" description="Helical" evidence="5">
    <location>
        <begin position="340"/>
        <end position="360"/>
    </location>
</feature>
<dbReference type="KEGG" id="kpin:30173910"/>
<feature type="transmembrane region" description="Helical" evidence="5">
    <location>
        <begin position="240"/>
        <end position="258"/>
    </location>
</feature>
<dbReference type="EMBL" id="KI894013">
    <property type="protein sequence ID" value="OCF48760.1"/>
    <property type="molecule type" value="Genomic_DNA"/>
</dbReference>